<gene>
    <name evidence="7" type="ORF">B9R14_05675</name>
    <name evidence="6" type="ORF">HVS_13230</name>
</gene>
<dbReference type="EMBL" id="NEMB01000003">
    <property type="protein sequence ID" value="PQQ66288.1"/>
    <property type="molecule type" value="Genomic_DNA"/>
</dbReference>
<keyword evidence="2 5" id="KW-0812">Transmembrane</keyword>
<evidence type="ECO:0000256" key="3">
    <source>
        <dbReference type="ARBA" id="ARBA00022989"/>
    </source>
</evidence>
<proteinExistence type="predicted"/>
<dbReference type="GO" id="GO:0016020">
    <property type="term" value="C:membrane"/>
    <property type="evidence" value="ECO:0007669"/>
    <property type="project" value="UniProtKB-SubCell"/>
</dbReference>
<comment type="subcellular location">
    <subcellularLocation>
        <location evidence="1">Membrane</location>
        <topology evidence="1">Multi-pass membrane protein</topology>
    </subcellularLocation>
</comment>
<evidence type="ECO:0000313" key="9">
    <source>
        <dbReference type="Proteomes" id="UP000239720"/>
    </source>
</evidence>
<dbReference type="InterPro" id="IPR003825">
    <property type="entry name" value="Colicin-V_CvpA"/>
</dbReference>
<evidence type="ECO:0000313" key="7">
    <source>
        <dbReference type="EMBL" id="PQQ66288.1"/>
    </source>
</evidence>
<dbReference type="GO" id="GO:0009403">
    <property type="term" value="P:toxin biosynthetic process"/>
    <property type="evidence" value="ECO:0007669"/>
    <property type="project" value="InterPro"/>
</dbReference>
<dbReference type="OrthoDB" id="2086606at2"/>
<dbReference type="EMBL" id="CP025197">
    <property type="protein sequence ID" value="AUG58513.1"/>
    <property type="molecule type" value="Genomic_DNA"/>
</dbReference>
<feature type="transmembrane region" description="Helical" evidence="5">
    <location>
        <begin position="132"/>
        <end position="157"/>
    </location>
</feature>
<dbReference type="Pfam" id="PF02674">
    <property type="entry name" value="Colicin_V"/>
    <property type="match status" value="2"/>
</dbReference>
<accession>A0A2K9EKI7</accession>
<keyword evidence="4 5" id="KW-0472">Membrane</keyword>
<evidence type="ECO:0000313" key="8">
    <source>
        <dbReference type="Proteomes" id="UP000233534"/>
    </source>
</evidence>
<evidence type="ECO:0000256" key="4">
    <source>
        <dbReference type="ARBA" id="ARBA00023136"/>
    </source>
</evidence>
<dbReference type="Proteomes" id="UP000239720">
    <property type="component" value="Unassembled WGS sequence"/>
</dbReference>
<dbReference type="Proteomes" id="UP000233534">
    <property type="component" value="Chromosome"/>
</dbReference>
<dbReference type="RefSeq" id="WP_101303031.1">
    <property type="nucleotide sequence ID" value="NZ_CP025197.1"/>
</dbReference>
<feature type="transmembrane region" description="Helical" evidence="5">
    <location>
        <begin position="6"/>
        <end position="24"/>
    </location>
</feature>
<dbReference type="KEGG" id="hsc:HVS_13230"/>
<name>A0A2K9EKI7_9FIRM</name>
<dbReference type="PANTHER" id="PTHR37306">
    <property type="entry name" value="COLICIN V PRODUCTION PROTEIN"/>
    <property type="match status" value="1"/>
</dbReference>
<keyword evidence="3 5" id="KW-1133">Transmembrane helix</keyword>
<organism evidence="6 8">
    <name type="scientific">Acetivibrio saccincola</name>
    <dbReference type="NCBI Taxonomy" id="1677857"/>
    <lineage>
        <taxon>Bacteria</taxon>
        <taxon>Bacillati</taxon>
        <taxon>Bacillota</taxon>
        <taxon>Clostridia</taxon>
        <taxon>Eubacteriales</taxon>
        <taxon>Oscillospiraceae</taxon>
        <taxon>Acetivibrio</taxon>
    </lineage>
</organism>
<reference evidence="7 9" key="2">
    <citation type="journal article" date="2018" name="Syst. Appl. Microbiol.">
        <title>Characterization and high-quality draft genome sequence of Herbivorax saccincola A7, an anaerobic, alkaliphilic, thermophilic, cellulolytic, and xylanolytic bacterium.</title>
        <authorList>
            <person name="Aikawa S."/>
            <person name="Baramee S."/>
            <person name="Sermsathanaswadi J."/>
            <person name="Thianheng P."/>
            <person name="Tachaapaikoon C."/>
            <person name="Shikata A."/>
            <person name="Waeonukul R."/>
            <person name="Pason P."/>
            <person name="Ratanakhanokchai K."/>
            <person name="Kosugi A."/>
        </authorList>
    </citation>
    <scope>NUCLEOTIDE SEQUENCE [LARGE SCALE GENOMIC DNA]</scope>
    <source>
        <strain evidence="7 9">A7</strain>
    </source>
</reference>
<feature type="transmembrane region" description="Helical" evidence="5">
    <location>
        <begin position="31"/>
        <end position="58"/>
    </location>
</feature>
<evidence type="ECO:0000256" key="2">
    <source>
        <dbReference type="ARBA" id="ARBA00022692"/>
    </source>
</evidence>
<evidence type="ECO:0000313" key="6">
    <source>
        <dbReference type="EMBL" id="AUG58513.1"/>
    </source>
</evidence>
<feature type="transmembrane region" description="Helical" evidence="5">
    <location>
        <begin position="178"/>
        <end position="200"/>
    </location>
</feature>
<evidence type="ECO:0000256" key="5">
    <source>
        <dbReference type="SAM" id="Phobius"/>
    </source>
</evidence>
<keyword evidence="8" id="KW-1185">Reference proteome</keyword>
<dbReference type="AlphaFoldDB" id="A0A2K9EKI7"/>
<evidence type="ECO:0000256" key="1">
    <source>
        <dbReference type="ARBA" id="ARBA00004141"/>
    </source>
</evidence>
<sequence>MNWTDIFVLAIILGFGYFGFRKGLMLSLLKLASFFIAVLVAVKFSPFVAKILAGTFIFTKIKSGIYGKLMLQQDAQMSAVNEGAAEAAESMVDGLKLPGFLKNLISDKVAEKMPNVGELIDYASIADKISDVLANFVTTVISVILLYIVARIALIFARSILKKVSRLPVLKQADKLGGFALGAIEGLLTIYIIFAILMLFHATPLFKGFFESIETSAVAKYFYENNFIVSWIFPKG</sequence>
<protein>
    <submittedName>
        <fullName evidence="6">Colicin V production protein</fullName>
    </submittedName>
</protein>
<dbReference type="PANTHER" id="PTHR37306:SF1">
    <property type="entry name" value="COLICIN V PRODUCTION PROTEIN"/>
    <property type="match status" value="1"/>
</dbReference>
<reference evidence="6 8" key="1">
    <citation type="submission" date="2017-12" db="EMBL/GenBank/DDBJ databases">
        <title>Complete genome sequence of Herbivorax saccincola GGR1, a novel Cellulosome-producing hydrolytic bacterium in a thermophilic biogas plant, established by Illumina and Nanopore MinION sequencing.</title>
        <authorList>
            <person name="Pechtl A."/>
            <person name="Ruckert C."/>
            <person name="Koeck D.E."/>
            <person name="Maus I."/>
            <person name="Winkler A."/>
            <person name="Kalinowski J."/>
            <person name="Puhler A."/>
            <person name="Schwarz W.W."/>
            <person name="Zverlov V.V."/>
            <person name="Schluter A."/>
            <person name="Liebl W."/>
        </authorList>
    </citation>
    <scope>NUCLEOTIDE SEQUENCE [LARGE SCALE GENOMIC DNA]</scope>
    <source>
        <strain evidence="6">GGR1</strain>
        <strain evidence="8">SR1</strain>
    </source>
</reference>